<feature type="compositionally biased region" description="Basic residues" evidence="1">
    <location>
        <begin position="63"/>
        <end position="83"/>
    </location>
</feature>
<feature type="compositionally biased region" description="Basic residues" evidence="1">
    <location>
        <begin position="27"/>
        <end position="39"/>
    </location>
</feature>
<sequence length="99" mass="10523">IAVYDGECLGEEGADKPESKGPDVKKPAKKKAVNSKRKKFMDDSKSENEENEENEEGDANGSVKKKQRGRKVKAASGRGRGKAAGKSPTESKGSSGRGQ</sequence>
<organism evidence="2 3">
    <name type="scientific">Amborella trichopoda</name>
    <dbReference type="NCBI Taxonomy" id="13333"/>
    <lineage>
        <taxon>Eukaryota</taxon>
        <taxon>Viridiplantae</taxon>
        <taxon>Streptophyta</taxon>
        <taxon>Embryophyta</taxon>
        <taxon>Tracheophyta</taxon>
        <taxon>Spermatophyta</taxon>
        <taxon>Magnoliopsida</taxon>
        <taxon>Amborellales</taxon>
        <taxon>Amborellaceae</taxon>
        <taxon>Amborella</taxon>
    </lineage>
</organism>
<feature type="non-terminal residue" evidence="2">
    <location>
        <position position="1"/>
    </location>
</feature>
<proteinExistence type="predicted"/>
<gene>
    <name evidence="2" type="ORF">AMTR_s02586p00005170</name>
</gene>
<name>U5D0V0_AMBTC</name>
<accession>U5D0V0</accession>
<keyword evidence="3" id="KW-1185">Reference proteome</keyword>
<protein>
    <submittedName>
        <fullName evidence="2">Uncharacterized protein</fullName>
    </submittedName>
</protein>
<reference evidence="3" key="1">
    <citation type="journal article" date="2013" name="Science">
        <title>The Amborella genome and the evolution of flowering plants.</title>
        <authorList>
            <consortium name="Amborella Genome Project"/>
        </authorList>
    </citation>
    <scope>NUCLEOTIDE SEQUENCE [LARGE SCALE GENOMIC DNA]</scope>
</reference>
<evidence type="ECO:0000256" key="1">
    <source>
        <dbReference type="SAM" id="MobiDB-lite"/>
    </source>
</evidence>
<feature type="compositionally biased region" description="Acidic residues" evidence="1">
    <location>
        <begin position="49"/>
        <end position="58"/>
    </location>
</feature>
<dbReference type="OMA" id="VYDGECL"/>
<dbReference type="Gramene" id="ERN04989">
    <property type="protein sequence ID" value="ERN04989"/>
    <property type="gene ID" value="AMTR_s02586p00005170"/>
</dbReference>
<feature type="region of interest" description="Disordered" evidence="1">
    <location>
        <begin position="1"/>
        <end position="99"/>
    </location>
</feature>
<feature type="non-terminal residue" evidence="2">
    <location>
        <position position="99"/>
    </location>
</feature>
<feature type="compositionally biased region" description="Basic and acidic residues" evidence="1">
    <location>
        <begin position="13"/>
        <end position="26"/>
    </location>
</feature>
<evidence type="ECO:0000313" key="2">
    <source>
        <dbReference type="EMBL" id="ERN04989.1"/>
    </source>
</evidence>
<dbReference type="HOGENOM" id="CLU_2326780_0_0_1"/>
<feature type="compositionally biased region" description="Polar residues" evidence="1">
    <location>
        <begin position="88"/>
        <end position="99"/>
    </location>
</feature>
<dbReference type="EMBL" id="KI394077">
    <property type="protein sequence ID" value="ERN04989.1"/>
    <property type="molecule type" value="Genomic_DNA"/>
</dbReference>
<dbReference type="Proteomes" id="UP000017836">
    <property type="component" value="Unassembled WGS sequence"/>
</dbReference>
<dbReference type="AlphaFoldDB" id="U5D0V0"/>
<evidence type="ECO:0000313" key="3">
    <source>
        <dbReference type="Proteomes" id="UP000017836"/>
    </source>
</evidence>